<sequence length="178" mass="18105">MRPGNPAQAAAVALSIALTGCIATDSSTGKTHRPPVTTSPAPIPWSTTSAGKPTGTAPAPAVTPLEGQPVAVILLTPGAVIPGQRYHFTVRLANVGAQPISLHPCPRYRVGMAKLVEGGYLNCTGAPDAIPPGTHLDFAMQIGTLSSSYGPAADLTWHLGGEGTEGASATVRVPINER</sequence>
<proteinExistence type="predicted"/>
<evidence type="ECO:0000313" key="2">
    <source>
        <dbReference type="Proteomes" id="UP001375539"/>
    </source>
</evidence>
<dbReference type="EMBL" id="JBBKAI010000002">
    <property type="protein sequence ID" value="MEJ8662230.1"/>
    <property type="molecule type" value="Genomic_DNA"/>
</dbReference>
<name>A0ACC6QUP1_9ACTN</name>
<gene>
    <name evidence="1" type="ORF">WKI58_38165</name>
</gene>
<accession>A0ACC6QUP1</accession>
<organism evidence="1 2">
    <name type="scientific">Streptomyces pratisoli</name>
    <dbReference type="NCBI Taxonomy" id="3139917"/>
    <lineage>
        <taxon>Bacteria</taxon>
        <taxon>Bacillati</taxon>
        <taxon>Actinomycetota</taxon>
        <taxon>Actinomycetes</taxon>
        <taxon>Kitasatosporales</taxon>
        <taxon>Streptomycetaceae</taxon>
        <taxon>Streptomyces</taxon>
    </lineage>
</organism>
<dbReference type="Proteomes" id="UP001375539">
    <property type="component" value="Unassembled WGS sequence"/>
</dbReference>
<comment type="caution">
    <text evidence="1">The sequence shown here is derived from an EMBL/GenBank/DDBJ whole genome shotgun (WGS) entry which is preliminary data.</text>
</comment>
<keyword evidence="2" id="KW-1185">Reference proteome</keyword>
<protein>
    <submittedName>
        <fullName evidence="1">Uncharacterized protein</fullName>
    </submittedName>
</protein>
<evidence type="ECO:0000313" key="1">
    <source>
        <dbReference type="EMBL" id="MEJ8662230.1"/>
    </source>
</evidence>
<reference evidence="1" key="1">
    <citation type="submission" date="2024-03" db="EMBL/GenBank/DDBJ databases">
        <title>Novel Streptomyces species of biotechnological and ecological value are a feature of Machair soil.</title>
        <authorList>
            <person name="Prole J.R."/>
            <person name="Goodfellow M."/>
            <person name="Allenby N."/>
            <person name="Ward A.C."/>
        </authorList>
    </citation>
    <scope>NUCLEOTIDE SEQUENCE</scope>
    <source>
        <strain evidence="1">MS1.AVA.4</strain>
    </source>
</reference>